<reference evidence="12 13" key="1">
    <citation type="submission" date="2019-12" db="EMBL/GenBank/DDBJ databases">
        <title>complete genome sequences of Pseudomonas otitidis str. WP8-S17-CRE-03 isolated from wastewater treatment plant effluent.</title>
        <authorList>
            <person name="Sekizuka T."/>
            <person name="Itokawa K."/>
            <person name="Yatsu K."/>
            <person name="Inamine Y."/>
            <person name="Kuroda M."/>
        </authorList>
    </citation>
    <scope>NUCLEOTIDE SEQUENCE [LARGE SCALE GENOMIC DNA]</scope>
    <source>
        <strain evidence="12 13">WP8-S17-CRE-03</strain>
    </source>
</reference>
<protein>
    <recommendedName>
        <fullName evidence="11">EamA domain-containing protein</fullName>
    </recommendedName>
</protein>
<evidence type="ECO:0000256" key="9">
    <source>
        <dbReference type="ARBA" id="ARBA00023098"/>
    </source>
</evidence>
<dbReference type="SUPFAM" id="SSF103481">
    <property type="entry name" value="Multidrug resistance efflux transporter EmrE"/>
    <property type="match status" value="2"/>
</dbReference>
<dbReference type="PANTHER" id="PTHR30561">
    <property type="entry name" value="SMR FAMILY PROTON-DEPENDENT DRUG EFFLUX TRANSPORTER SUGE"/>
    <property type="match status" value="1"/>
</dbReference>
<comment type="subcellular location">
    <subcellularLocation>
        <location evidence="1">Cell membrane</location>
        <topology evidence="1">Multi-pass membrane protein</topology>
    </subcellularLocation>
</comment>
<proteinExistence type="predicted"/>
<evidence type="ECO:0000256" key="2">
    <source>
        <dbReference type="ARBA" id="ARBA00022475"/>
    </source>
</evidence>
<organism evidence="12 13">
    <name type="scientific">Metapseudomonas otitidis</name>
    <dbReference type="NCBI Taxonomy" id="319939"/>
    <lineage>
        <taxon>Bacteria</taxon>
        <taxon>Pseudomonadati</taxon>
        <taxon>Pseudomonadota</taxon>
        <taxon>Gammaproteobacteria</taxon>
        <taxon>Pseudomonadales</taxon>
        <taxon>Pseudomonadaceae</taxon>
        <taxon>Metapseudomonas</taxon>
    </lineage>
</organism>
<dbReference type="GO" id="GO:0022857">
    <property type="term" value="F:transmembrane transporter activity"/>
    <property type="evidence" value="ECO:0007669"/>
    <property type="project" value="InterPro"/>
</dbReference>
<dbReference type="GO" id="GO:0005886">
    <property type="term" value="C:plasma membrane"/>
    <property type="evidence" value="ECO:0007669"/>
    <property type="project" value="UniProtKB-SubCell"/>
</dbReference>
<dbReference type="GO" id="GO:0009245">
    <property type="term" value="P:lipid A biosynthetic process"/>
    <property type="evidence" value="ECO:0007669"/>
    <property type="project" value="UniProtKB-KW"/>
</dbReference>
<keyword evidence="4" id="KW-0997">Cell inner membrane</keyword>
<keyword evidence="2" id="KW-1003">Cell membrane</keyword>
<evidence type="ECO:0000256" key="8">
    <source>
        <dbReference type="ARBA" id="ARBA00022989"/>
    </source>
</evidence>
<dbReference type="EMBL" id="AP022213">
    <property type="protein sequence ID" value="BBT17277.1"/>
    <property type="molecule type" value="Genomic_DNA"/>
</dbReference>
<sequence>MDTSVFLVVMAAAALHAGWNALLKIGLDRLLTATLIQLAAGLISLCALPFVAVPQAAAWPWIALSALLHIGYNNFLARAYQYGDLGQVYPISRGSSPLLVALLSLLFLNDGLGLPELAGLLTLVAGIWLMAWRGGRTGVGLSRGMLTCSLLTAAFIAGYTLADAQGARSNGDALSYAVWLFAVNGAVMAVAIVVQRGPGVLRQLGPYWRSGLAGGAMSLLAYGIVIWAMTLAPVAMVSALRETSVVFALLIGRVFLKEPMPPVRLLACGVIAMGVVVMKLG</sequence>
<evidence type="ECO:0000256" key="10">
    <source>
        <dbReference type="ARBA" id="ARBA00023136"/>
    </source>
</evidence>
<keyword evidence="3" id="KW-0444">Lipid biosynthesis</keyword>
<dbReference type="Gene3D" id="1.10.3730.20">
    <property type="match status" value="2"/>
</dbReference>
<dbReference type="RefSeq" id="WP_044407063.1">
    <property type="nucleotide sequence ID" value="NZ_AP022213.1"/>
</dbReference>
<feature type="domain" description="EamA" evidence="11">
    <location>
        <begin position="6"/>
        <end position="131"/>
    </location>
</feature>
<dbReference type="InterPro" id="IPR000390">
    <property type="entry name" value="Small_drug/metabolite_transptr"/>
</dbReference>
<keyword evidence="8" id="KW-1133">Transmembrane helix</keyword>
<keyword evidence="9" id="KW-0443">Lipid metabolism</keyword>
<keyword evidence="10" id="KW-0472">Membrane</keyword>
<keyword evidence="6" id="KW-0812">Transmembrane</keyword>
<evidence type="ECO:0000256" key="4">
    <source>
        <dbReference type="ARBA" id="ARBA00022519"/>
    </source>
</evidence>
<evidence type="ECO:0000256" key="1">
    <source>
        <dbReference type="ARBA" id="ARBA00004651"/>
    </source>
</evidence>
<dbReference type="Pfam" id="PF00892">
    <property type="entry name" value="EamA"/>
    <property type="match status" value="2"/>
</dbReference>
<evidence type="ECO:0000256" key="6">
    <source>
        <dbReference type="ARBA" id="ARBA00022692"/>
    </source>
</evidence>
<evidence type="ECO:0000256" key="3">
    <source>
        <dbReference type="ARBA" id="ARBA00022516"/>
    </source>
</evidence>
<dbReference type="Proteomes" id="UP000515591">
    <property type="component" value="Chromosome"/>
</dbReference>
<dbReference type="GO" id="GO:0009103">
    <property type="term" value="P:lipopolysaccharide biosynthetic process"/>
    <property type="evidence" value="ECO:0007669"/>
    <property type="project" value="UniProtKB-KW"/>
</dbReference>
<feature type="domain" description="EamA" evidence="11">
    <location>
        <begin position="149"/>
        <end position="278"/>
    </location>
</feature>
<evidence type="ECO:0000256" key="5">
    <source>
        <dbReference type="ARBA" id="ARBA00022556"/>
    </source>
</evidence>
<dbReference type="PANTHER" id="PTHR30561:SF9">
    <property type="entry name" value="4-AMINO-4-DEOXY-L-ARABINOSE-PHOSPHOUNDECAPRENOL FLIPPASE SUBUNIT ARNF-RELATED"/>
    <property type="match status" value="1"/>
</dbReference>
<evidence type="ECO:0000313" key="13">
    <source>
        <dbReference type="Proteomes" id="UP000515591"/>
    </source>
</evidence>
<accession>A0A1I0T002</accession>
<gene>
    <name evidence="12" type="ORF">WP8S17C03_33260</name>
</gene>
<evidence type="ECO:0000313" key="12">
    <source>
        <dbReference type="EMBL" id="BBT17277.1"/>
    </source>
</evidence>
<dbReference type="InterPro" id="IPR037185">
    <property type="entry name" value="EmrE-like"/>
</dbReference>
<evidence type="ECO:0000256" key="7">
    <source>
        <dbReference type="ARBA" id="ARBA00022985"/>
    </source>
</evidence>
<dbReference type="STRING" id="319939.SAMN05216263_102255"/>
<keyword evidence="7" id="KW-0448">Lipopolysaccharide biosynthesis</keyword>
<name>A0A1I0T002_9GAMM</name>
<dbReference type="InterPro" id="IPR000620">
    <property type="entry name" value="EamA_dom"/>
</dbReference>
<dbReference type="AlphaFoldDB" id="A0A1I0T002"/>
<keyword evidence="5" id="KW-0441">Lipid A biosynthesis</keyword>
<evidence type="ECO:0000259" key="11">
    <source>
        <dbReference type="Pfam" id="PF00892"/>
    </source>
</evidence>